<reference evidence="4 5" key="1">
    <citation type="submission" date="2019-08" db="EMBL/GenBank/DDBJ databases">
        <title>Draft genome sequences of two oriental melons (Cucumis melo L. var makuwa).</title>
        <authorList>
            <person name="Kwon S.-Y."/>
        </authorList>
    </citation>
    <scope>NUCLEOTIDE SEQUENCE [LARGE SCALE GENOMIC DNA]</scope>
    <source>
        <strain evidence="5">cv. Chang Bougi</strain>
        <strain evidence="4">cv. SW 3</strain>
        <tissue evidence="3">Leaf</tissue>
    </source>
</reference>
<dbReference type="AlphaFoldDB" id="A0A5D3BZM1"/>
<evidence type="ECO:0000259" key="1">
    <source>
        <dbReference type="Pfam" id="PF20167"/>
    </source>
</evidence>
<proteinExistence type="predicted"/>
<gene>
    <name evidence="3" type="ORF">E5676_scaffold1415G00540</name>
    <name evidence="2" type="ORF">E6C27_scaffold616G001050</name>
</gene>
<evidence type="ECO:0000313" key="2">
    <source>
        <dbReference type="EMBL" id="KAA0063956.1"/>
    </source>
</evidence>
<organism evidence="3 5">
    <name type="scientific">Cucumis melo var. makuwa</name>
    <name type="common">Oriental melon</name>
    <dbReference type="NCBI Taxonomy" id="1194695"/>
    <lineage>
        <taxon>Eukaryota</taxon>
        <taxon>Viridiplantae</taxon>
        <taxon>Streptophyta</taxon>
        <taxon>Embryophyta</taxon>
        <taxon>Tracheophyta</taxon>
        <taxon>Spermatophyta</taxon>
        <taxon>Magnoliopsida</taxon>
        <taxon>eudicotyledons</taxon>
        <taxon>Gunneridae</taxon>
        <taxon>Pentapetalae</taxon>
        <taxon>rosids</taxon>
        <taxon>fabids</taxon>
        <taxon>Cucurbitales</taxon>
        <taxon>Cucurbitaceae</taxon>
        <taxon>Benincaseae</taxon>
        <taxon>Cucumis</taxon>
    </lineage>
</organism>
<protein>
    <recommendedName>
        <fullName evidence="1">Putative plant transposon protein domain-containing protein</fullName>
    </recommendedName>
</protein>
<evidence type="ECO:0000313" key="4">
    <source>
        <dbReference type="Proteomes" id="UP000321393"/>
    </source>
</evidence>
<dbReference type="EMBL" id="SSTD01013933">
    <property type="protein sequence ID" value="TYK05183.1"/>
    <property type="molecule type" value="Genomic_DNA"/>
</dbReference>
<dbReference type="InterPro" id="IPR046796">
    <property type="entry name" value="Transposase_32_dom"/>
</dbReference>
<evidence type="ECO:0000313" key="3">
    <source>
        <dbReference type="EMBL" id="TYK05183.1"/>
    </source>
</evidence>
<dbReference type="Proteomes" id="UP000321393">
    <property type="component" value="Unassembled WGS sequence"/>
</dbReference>
<sequence length="336" mass="36560">MPCSSSVGPSTDGPPLDVHKDDLFIYDFDSTQMNDIPDLNAPYVNPLFLEVNVLALTRPLFVMLLKMFPIMFLNIDPPAIVLSDSSAASNALSASTSLAQTFVVSSAGPTAPPSISNIPHRPSAKESVNKWTYVVLRRTVDELNISEKHQSCTPMIELIQKVGLMKNSSEVSPFCPRLFQEFIVNLPVKFNDPSADEFHKVHVRGVNFTISPSLLNHFLGASLPDGFAGFIPTPKQLAVELFGGTEHSWPSDGQLPAASLSVKYAILNKIGIANWYPSTHASIISTSLAQLIYLIDVPLPSDGLVLSPAMASQALQVLAEESCSLNMFIKTMHRLI</sequence>
<accession>A0A5D3BZM1</accession>
<dbReference type="Proteomes" id="UP000321947">
    <property type="component" value="Unassembled WGS sequence"/>
</dbReference>
<comment type="caution">
    <text evidence="3">The sequence shown here is derived from an EMBL/GenBank/DDBJ whole genome shotgun (WGS) entry which is preliminary data.</text>
</comment>
<dbReference type="Pfam" id="PF20167">
    <property type="entry name" value="Transposase_32"/>
    <property type="match status" value="1"/>
</dbReference>
<feature type="domain" description="Putative plant transposon protein" evidence="1">
    <location>
        <begin position="168"/>
        <end position="295"/>
    </location>
</feature>
<dbReference type="EMBL" id="SSTE01002041">
    <property type="protein sequence ID" value="KAA0063956.1"/>
    <property type="molecule type" value="Genomic_DNA"/>
</dbReference>
<evidence type="ECO:0000313" key="5">
    <source>
        <dbReference type="Proteomes" id="UP000321947"/>
    </source>
</evidence>
<name>A0A5D3BZM1_CUCMM</name>